<sequence>MEMRVSINEVWCGFVAYAISKARASLKCRKTLQQTYKDCFYSVFEDEIHDIILFSPPDRVAIGASGSKDFTLSSPKFYPSPQLRLDLFHRSVAEDLMSRWEHLLSLRFWVGEDCRGLASKRGI</sequence>
<dbReference type="AlphaFoldDB" id="A0AAN9HUW1"/>
<name>A0AAN9HUW1_CROPI</name>
<dbReference type="Proteomes" id="UP001372338">
    <property type="component" value="Unassembled WGS sequence"/>
</dbReference>
<proteinExistence type="predicted"/>
<reference evidence="1 2" key="1">
    <citation type="submission" date="2024-01" db="EMBL/GenBank/DDBJ databases">
        <title>The genomes of 5 underutilized Papilionoideae crops provide insights into root nodulation and disease resistanc.</title>
        <authorList>
            <person name="Yuan L."/>
        </authorList>
    </citation>
    <scope>NUCLEOTIDE SEQUENCE [LARGE SCALE GENOMIC DNA]</scope>
    <source>
        <strain evidence="1">ZHUSHIDOU_FW_LH</strain>
        <tissue evidence="1">Leaf</tissue>
    </source>
</reference>
<accession>A0AAN9HUW1</accession>
<evidence type="ECO:0000313" key="1">
    <source>
        <dbReference type="EMBL" id="KAK7251558.1"/>
    </source>
</evidence>
<keyword evidence="2" id="KW-1185">Reference proteome</keyword>
<organism evidence="1 2">
    <name type="scientific">Crotalaria pallida</name>
    <name type="common">Smooth rattlebox</name>
    <name type="synonym">Crotalaria striata</name>
    <dbReference type="NCBI Taxonomy" id="3830"/>
    <lineage>
        <taxon>Eukaryota</taxon>
        <taxon>Viridiplantae</taxon>
        <taxon>Streptophyta</taxon>
        <taxon>Embryophyta</taxon>
        <taxon>Tracheophyta</taxon>
        <taxon>Spermatophyta</taxon>
        <taxon>Magnoliopsida</taxon>
        <taxon>eudicotyledons</taxon>
        <taxon>Gunneridae</taxon>
        <taxon>Pentapetalae</taxon>
        <taxon>rosids</taxon>
        <taxon>fabids</taxon>
        <taxon>Fabales</taxon>
        <taxon>Fabaceae</taxon>
        <taxon>Papilionoideae</taxon>
        <taxon>50 kb inversion clade</taxon>
        <taxon>genistoids sensu lato</taxon>
        <taxon>core genistoids</taxon>
        <taxon>Crotalarieae</taxon>
        <taxon>Crotalaria</taxon>
    </lineage>
</organism>
<protein>
    <submittedName>
        <fullName evidence="1">Uncharacterized protein</fullName>
    </submittedName>
</protein>
<gene>
    <name evidence="1" type="ORF">RIF29_34856</name>
</gene>
<comment type="caution">
    <text evidence="1">The sequence shown here is derived from an EMBL/GenBank/DDBJ whole genome shotgun (WGS) entry which is preliminary data.</text>
</comment>
<dbReference type="EMBL" id="JAYWIO010000007">
    <property type="protein sequence ID" value="KAK7251558.1"/>
    <property type="molecule type" value="Genomic_DNA"/>
</dbReference>
<evidence type="ECO:0000313" key="2">
    <source>
        <dbReference type="Proteomes" id="UP001372338"/>
    </source>
</evidence>